<protein>
    <submittedName>
        <fullName evidence="1">Uncharacterized protein</fullName>
    </submittedName>
</protein>
<dbReference type="EMBL" id="QJKJ01014555">
    <property type="protein sequence ID" value="RDX64098.1"/>
    <property type="molecule type" value="Genomic_DNA"/>
</dbReference>
<keyword evidence="2" id="KW-1185">Reference proteome</keyword>
<sequence length="80" mass="9239">MVLKDARVYSTQTFDEVASSIVGDLSSMDIERGTIYCQKNLVSSQDFVKHIFSLSLYNVIKDFIFLSLREFTTCRTQQRC</sequence>
<dbReference type="Proteomes" id="UP000257109">
    <property type="component" value="Unassembled WGS sequence"/>
</dbReference>
<evidence type="ECO:0000313" key="1">
    <source>
        <dbReference type="EMBL" id="RDX64098.1"/>
    </source>
</evidence>
<reference evidence="1" key="1">
    <citation type="submission" date="2018-05" db="EMBL/GenBank/DDBJ databases">
        <title>Draft genome of Mucuna pruriens seed.</title>
        <authorList>
            <person name="Nnadi N.E."/>
            <person name="Vos R."/>
            <person name="Hasami M.H."/>
            <person name="Devisetty U.K."/>
            <person name="Aguiy J.C."/>
        </authorList>
    </citation>
    <scope>NUCLEOTIDE SEQUENCE [LARGE SCALE GENOMIC DNA]</scope>
    <source>
        <strain evidence="1">JCA_2017</strain>
    </source>
</reference>
<comment type="caution">
    <text evidence="1">The sequence shown here is derived from an EMBL/GenBank/DDBJ whole genome shotgun (WGS) entry which is preliminary data.</text>
</comment>
<feature type="non-terminal residue" evidence="1">
    <location>
        <position position="1"/>
    </location>
</feature>
<accession>A0A371EDJ8</accession>
<organism evidence="1 2">
    <name type="scientific">Mucuna pruriens</name>
    <name type="common">Velvet bean</name>
    <name type="synonym">Dolichos pruriens</name>
    <dbReference type="NCBI Taxonomy" id="157652"/>
    <lineage>
        <taxon>Eukaryota</taxon>
        <taxon>Viridiplantae</taxon>
        <taxon>Streptophyta</taxon>
        <taxon>Embryophyta</taxon>
        <taxon>Tracheophyta</taxon>
        <taxon>Spermatophyta</taxon>
        <taxon>Magnoliopsida</taxon>
        <taxon>eudicotyledons</taxon>
        <taxon>Gunneridae</taxon>
        <taxon>Pentapetalae</taxon>
        <taxon>rosids</taxon>
        <taxon>fabids</taxon>
        <taxon>Fabales</taxon>
        <taxon>Fabaceae</taxon>
        <taxon>Papilionoideae</taxon>
        <taxon>50 kb inversion clade</taxon>
        <taxon>NPAAA clade</taxon>
        <taxon>indigoferoid/millettioid clade</taxon>
        <taxon>Phaseoleae</taxon>
        <taxon>Mucuna</taxon>
    </lineage>
</organism>
<evidence type="ECO:0000313" key="2">
    <source>
        <dbReference type="Proteomes" id="UP000257109"/>
    </source>
</evidence>
<name>A0A371EDJ8_MUCPR</name>
<gene>
    <name evidence="1" type="ORF">CR513_57386</name>
</gene>
<dbReference type="AlphaFoldDB" id="A0A371EDJ8"/>
<proteinExistence type="predicted"/>